<dbReference type="Gene3D" id="3.30.910.20">
    <property type="entry name" value="Skp domain"/>
    <property type="match status" value="1"/>
</dbReference>
<dbReference type="AlphaFoldDB" id="A0A3B0Z6N5"/>
<dbReference type="InterPro" id="IPR005632">
    <property type="entry name" value="Chaperone_Skp"/>
</dbReference>
<dbReference type="GO" id="GO:0050821">
    <property type="term" value="P:protein stabilization"/>
    <property type="evidence" value="ECO:0007669"/>
    <property type="project" value="TreeGrafter"/>
</dbReference>
<dbReference type="PANTHER" id="PTHR35089:SF1">
    <property type="entry name" value="CHAPERONE PROTEIN SKP"/>
    <property type="match status" value="1"/>
</dbReference>
<gene>
    <name evidence="4" type="ORF">MNBD_GAMMA16-372</name>
</gene>
<dbReference type="GO" id="GO:0005829">
    <property type="term" value="C:cytosol"/>
    <property type="evidence" value="ECO:0007669"/>
    <property type="project" value="TreeGrafter"/>
</dbReference>
<accession>A0A3B0Z6N5</accession>
<evidence type="ECO:0008006" key="5">
    <source>
        <dbReference type="Google" id="ProtNLM"/>
    </source>
</evidence>
<dbReference type="PANTHER" id="PTHR35089">
    <property type="entry name" value="CHAPERONE PROTEIN SKP"/>
    <property type="match status" value="1"/>
</dbReference>
<organism evidence="4">
    <name type="scientific">hydrothermal vent metagenome</name>
    <dbReference type="NCBI Taxonomy" id="652676"/>
    <lineage>
        <taxon>unclassified sequences</taxon>
        <taxon>metagenomes</taxon>
        <taxon>ecological metagenomes</taxon>
    </lineage>
</organism>
<dbReference type="InterPro" id="IPR024930">
    <property type="entry name" value="Skp_dom_sf"/>
</dbReference>
<dbReference type="SUPFAM" id="SSF111384">
    <property type="entry name" value="OmpH-like"/>
    <property type="match status" value="1"/>
</dbReference>
<keyword evidence="2" id="KW-0732">Signal</keyword>
<reference evidence="4" key="1">
    <citation type="submission" date="2018-06" db="EMBL/GenBank/DDBJ databases">
        <authorList>
            <person name="Zhirakovskaya E."/>
        </authorList>
    </citation>
    <scope>NUCLEOTIDE SEQUENCE</scope>
</reference>
<name>A0A3B0Z6N5_9ZZZZ</name>
<evidence type="ECO:0000256" key="1">
    <source>
        <dbReference type="ARBA" id="ARBA00009091"/>
    </source>
</evidence>
<evidence type="ECO:0000256" key="3">
    <source>
        <dbReference type="SAM" id="Coils"/>
    </source>
</evidence>
<keyword evidence="3" id="KW-0175">Coiled coil</keyword>
<evidence type="ECO:0000256" key="2">
    <source>
        <dbReference type="ARBA" id="ARBA00022729"/>
    </source>
</evidence>
<dbReference type="EMBL" id="UOFO01000003">
    <property type="protein sequence ID" value="VAW83222.1"/>
    <property type="molecule type" value="Genomic_DNA"/>
</dbReference>
<dbReference type="Pfam" id="PF03938">
    <property type="entry name" value="OmpH"/>
    <property type="match status" value="1"/>
</dbReference>
<dbReference type="SMART" id="SM00935">
    <property type="entry name" value="OmpH"/>
    <property type="match status" value="1"/>
</dbReference>
<proteinExistence type="inferred from homology"/>
<protein>
    <recommendedName>
        <fullName evidence="5">OmpH family outer membrane protein</fullName>
    </recommendedName>
</protein>
<sequence length="204" mass="23468">MLGLREAGSKYNTKCVESVAYINEIVIVEKTVLKRKRYFVALGILLLLWGSPAVNAELKLGYVNAARLLEQAPQAGEATQQLKKEFAPREESIIASQVEAEGLEKEMRRNADVMTEARRRKLEREIVASKRDLRRVQDEFREDLNFRRNEELAKLQQLVKEIIEAVGEDDGYDLILFEGIAFANQRIDLTDKILERLKTEMKDD</sequence>
<feature type="coiled-coil region" evidence="3">
    <location>
        <begin position="100"/>
        <end position="161"/>
    </location>
</feature>
<evidence type="ECO:0000313" key="4">
    <source>
        <dbReference type="EMBL" id="VAW83222.1"/>
    </source>
</evidence>
<dbReference type="GO" id="GO:0051082">
    <property type="term" value="F:unfolded protein binding"/>
    <property type="evidence" value="ECO:0007669"/>
    <property type="project" value="InterPro"/>
</dbReference>
<comment type="similarity">
    <text evidence="1">Belongs to the Skp family.</text>
</comment>